<accession>A0A212IZ41</accession>
<name>A0A212IZ41_9BACT</name>
<proteinExistence type="predicted"/>
<reference evidence="1" key="1">
    <citation type="submission" date="2016-04" db="EMBL/GenBank/DDBJ databases">
        <authorList>
            <person name="Evans L.H."/>
            <person name="Alamgir A."/>
            <person name="Owens N."/>
            <person name="Weber N.D."/>
            <person name="Virtaneva K."/>
            <person name="Barbian K."/>
            <person name="Babar A."/>
            <person name="Rosenke K."/>
        </authorList>
    </citation>
    <scope>NUCLEOTIDE SEQUENCE</scope>
    <source>
        <strain evidence="1">86-2</strain>
    </source>
</reference>
<evidence type="ECO:0000313" key="1">
    <source>
        <dbReference type="EMBL" id="SBV92493.1"/>
    </source>
</evidence>
<protein>
    <recommendedName>
        <fullName evidence="2">Lipoprotein</fullName>
    </recommendedName>
</protein>
<gene>
    <name evidence="1" type="ORF">KL86DYS2_10372</name>
</gene>
<dbReference type="PROSITE" id="PS51257">
    <property type="entry name" value="PROKAR_LIPOPROTEIN"/>
    <property type="match status" value="1"/>
</dbReference>
<dbReference type="AlphaFoldDB" id="A0A212IZ41"/>
<sequence length="124" mass="14625">MKNLLIIFLFIVSISACSQKDNIKYEQALSYIEEYYSNCDKQLLEKALDILDSTSINNNQIVNTKISLYFLLKKYKEGIAFMNALPVDRFYRPYQKEMYIKSMLALNEGDPLKRYMKNRLSLII</sequence>
<evidence type="ECO:0008006" key="2">
    <source>
        <dbReference type="Google" id="ProtNLM"/>
    </source>
</evidence>
<dbReference type="EMBL" id="FLUL01000001">
    <property type="protein sequence ID" value="SBV92493.1"/>
    <property type="molecule type" value="Genomic_DNA"/>
</dbReference>
<dbReference type="RefSeq" id="WP_296946583.1">
    <property type="nucleotide sequence ID" value="NZ_LT599021.1"/>
</dbReference>
<organism evidence="1">
    <name type="scientific">uncultured Dysgonomonas sp</name>
    <dbReference type="NCBI Taxonomy" id="206096"/>
    <lineage>
        <taxon>Bacteria</taxon>
        <taxon>Pseudomonadati</taxon>
        <taxon>Bacteroidota</taxon>
        <taxon>Bacteroidia</taxon>
        <taxon>Bacteroidales</taxon>
        <taxon>Dysgonomonadaceae</taxon>
        <taxon>Dysgonomonas</taxon>
        <taxon>environmental samples</taxon>
    </lineage>
</organism>